<comment type="caution">
    <text evidence="1">The sequence shown here is derived from an EMBL/GenBank/DDBJ whole genome shotgun (WGS) entry which is preliminary data.</text>
</comment>
<protein>
    <submittedName>
        <fullName evidence="1">DUF1289 domain-containing protein</fullName>
    </submittedName>
</protein>
<dbReference type="AlphaFoldDB" id="A0AB35KWZ9"/>
<proteinExistence type="predicted"/>
<dbReference type="InterPro" id="IPR010710">
    <property type="entry name" value="DUF1289"/>
</dbReference>
<dbReference type="PANTHER" id="PTHR35175:SF2">
    <property type="entry name" value="DUF1289 DOMAIN-CONTAINING PROTEIN"/>
    <property type="match status" value="1"/>
</dbReference>
<gene>
    <name evidence="1" type="ORF">N7671_04040</name>
</gene>
<dbReference type="Pfam" id="PF06945">
    <property type="entry name" value="DUF1289"/>
    <property type="match status" value="1"/>
</dbReference>
<sequence>MMTTSDVQKPVRSPCVHVCALDEQDVCIGCQRTVAEITRWGRMDNAERREVLQLCLERARASGLLMTSS</sequence>
<accession>A0AB35KWZ9</accession>
<dbReference type="PANTHER" id="PTHR35175">
    <property type="entry name" value="DUF1289 DOMAIN-CONTAINING PROTEIN"/>
    <property type="match status" value="1"/>
</dbReference>
<evidence type="ECO:0000313" key="1">
    <source>
        <dbReference type="EMBL" id="MDH0566440.1"/>
    </source>
</evidence>
<dbReference type="EMBL" id="JAOEET010000007">
    <property type="protein sequence ID" value="MDH0566440.1"/>
    <property type="molecule type" value="Genomic_DNA"/>
</dbReference>
<organism evidence="1 2">
    <name type="scientific">Ectopseudomonas oleovorans</name>
    <name type="common">Pseudomonas oleovorans</name>
    <dbReference type="NCBI Taxonomy" id="301"/>
    <lineage>
        <taxon>Bacteria</taxon>
        <taxon>Pseudomonadati</taxon>
        <taxon>Pseudomonadota</taxon>
        <taxon>Gammaproteobacteria</taxon>
        <taxon>Pseudomonadales</taxon>
        <taxon>Pseudomonadaceae</taxon>
        <taxon>Ectopseudomonas</taxon>
    </lineage>
</organism>
<name>A0AB35KWZ9_ECTOL</name>
<reference evidence="1" key="1">
    <citation type="submission" date="2022-09" db="EMBL/GenBank/DDBJ databases">
        <title>Intensive care unit water sources are persistently colonized with multi-drug resistant bacteria and are the site of extensive horizontal gene transfer of antibiotic resistance genes.</title>
        <authorList>
            <person name="Diorio-Toth L."/>
        </authorList>
    </citation>
    <scope>NUCLEOTIDE SEQUENCE</scope>
    <source>
        <strain evidence="1">GD04000</strain>
    </source>
</reference>
<evidence type="ECO:0000313" key="2">
    <source>
        <dbReference type="Proteomes" id="UP001159292"/>
    </source>
</evidence>
<dbReference type="Proteomes" id="UP001159292">
    <property type="component" value="Unassembled WGS sequence"/>
</dbReference>